<feature type="domain" description="Rcc01698-like C-terminal" evidence="2">
    <location>
        <begin position="461"/>
        <end position="552"/>
    </location>
</feature>
<sequence>MATLVLSAAGAAIGGPVGGLVGSFVGRQFDRSFGAGSGTRLSDLRAPSSQYGDPIPRVLRQMRVAGVVLWASEPVATALVSKSVSEQASSVSFAYGLSSGFVEDVGRIWADGRLIRDGEGRQDVSFTLRLNHGDEDQLSDPLIASLLGEENTPAFRGIAYLVFENFDLSSFGNRLPLITVEVLANGDPIIADDIVRSELDLAGVTNDRPHKLDGFALTGDNGAVALQPLFDALKPALSYDGRKWGIGAASSQHVIDSHFWALESDRQSHFRMDGQCEVPTKVSVRYFDPAIDYLAGEKSARQPGVERLRRIELPAAMSGERAKALAFEQLQQVAQESKAYWLTLPLSYAAIQVGDHVGSGSSRDFVVCEKTLNAGQLRLRLRPTNELNTPNVVDVEAPTKTPMLQREDLTIALVELPNPSLSNDLEIAILVSGGHKPFRALPVVINSAGTEVETISARVAAPLGRLRRPLPSASGSLLDLQNIIEVEFDQDPELTSCTDEAMFAGANLICVDGEFMQFAIAKPMGAAKYELSRLVRRRFDSGRDAPHDAGSSAILLDPASLATFKVPREVVGTVFTARVSGPDNAAAEATLPVAGTAARPWAPAHLNVRETAGGLELSWVRRCRDGGAWLDNVDAPLGSSREAYRVTLRDGLGMTIEAHSDSPHSVISSIMLDQMAPRPWRLEVRQIGDFAAGNPLVHIID</sequence>
<protein>
    <submittedName>
        <fullName evidence="3">Phage tail protein</fullName>
    </submittedName>
</protein>
<reference evidence="3 4" key="1">
    <citation type="submission" date="2024-02" db="EMBL/GenBank/DDBJ databases">
        <title>Full genome sequence of Sphingomonas kaistensis.</title>
        <authorList>
            <person name="Poletto B.L."/>
            <person name="Silva G."/>
            <person name="Galante D."/>
            <person name="Campos K.R."/>
            <person name="Santos M.B.N."/>
            <person name="Sacchi C.T."/>
        </authorList>
    </citation>
    <scope>NUCLEOTIDE SEQUENCE [LARGE SCALE GENOMIC DNA]</scope>
    <source>
        <strain evidence="3 4">MA4R</strain>
    </source>
</reference>
<dbReference type="EMBL" id="CP145607">
    <property type="protein sequence ID" value="WWM71557.1"/>
    <property type="molecule type" value="Genomic_DNA"/>
</dbReference>
<organism evidence="3 4">
    <name type="scientific">Sphingomonas kaistensis</name>
    <dbReference type="NCBI Taxonomy" id="298708"/>
    <lineage>
        <taxon>Bacteria</taxon>
        <taxon>Pseudomonadati</taxon>
        <taxon>Pseudomonadota</taxon>
        <taxon>Alphaproteobacteria</taxon>
        <taxon>Sphingomonadales</taxon>
        <taxon>Sphingomonadaceae</taxon>
        <taxon>Sphingomonas</taxon>
    </lineage>
</organism>
<dbReference type="InterPro" id="IPR056490">
    <property type="entry name" value="Rcc01698_C"/>
</dbReference>
<keyword evidence="4" id="KW-1185">Reference proteome</keyword>
<evidence type="ECO:0000313" key="3">
    <source>
        <dbReference type="EMBL" id="WWM71557.1"/>
    </source>
</evidence>
<accession>A0ABZ2G5T4</accession>
<dbReference type="Pfam" id="PF23666">
    <property type="entry name" value="Rcc01698_C"/>
    <property type="match status" value="1"/>
</dbReference>
<gene>
    <name evidence="3" type="ORF">V6R86_12975</name>
</gene>
<dbReference type="Pfam" id="PF13550">
    <property type="entry name" value="Phage-tail_3"/>
    <property type="match status" value="1"/>
</dbReference>
<proteinExistence type="predicted"/>
<evidence type="ECO:0000259" key="2">
    <source>
        <dbReference type="Pfam" id="PF23666"/>
    </source>
</evidence>
<name>A0ABZ2G5T4_9SPHN</name>
<dbReference type="InterPro" id="IPR032876">
    <property type="entry name" value="J_dom"/>
</dbReference>
<dbReference type="RefSeq" id="WP_338505003.1">
    <property type="nucleotide sequence ID" value="NZ_CP145607.1"/>
</dbReference>
<evidence type="ECO:0000313" key="4">
    <source>
        <dbReference type="Proteomes" id="UP001382935"/>
    </source>
</evidence>
<feature type="domain" description="Tip attachment protein J" evidence="1">
    <location>
        <begin position="269"/>
        <end position="357"/>
    </location>
</feature>
<dbReference type="Proteomes" id="UP001382935">
    <property type="component" value="Chromosome"/>
</dbReference>
<evidence type="ECO:0000259" key="1">
    <source>
        <dbReference type="Pfam" id="PF13550"/>
    </source>
</evidence>